<dbReference type="InterPro" id="IPR002725">
    <property type="entry name" value="YgjP-like_metallopeptidase"/>
</dbReference>
<dbReference type="Proteomes" id="UP000321058">
    <property type="component" value="Unassembled WGS sequence"/>
</dbReference>
<accession>A0A512NIM6</accession>
<keyword evidence="3" id="KW-1185">Reference proteome</keyword>
<dbReference type="CDD" id="cd07344">
    <property type="entry name" value="M48_yhfN_like"/>
    <property type="match status" value="1"/>
</dbReference>
<organism evidence="2 3">
    <name type="scientific">Reyranella soli</name>
    <dbReference type="NCBI Taxonomy" id="1230389"/>
    <lineage>
        <taxon>Bacteria</taxon>
        <taxon>Pseudomonadati</taxon>
        <taxon>Pseudomonadota</taxon>
        <taxon>Alphaproteobacteria</taxon>
        <taxon>Hyphomicrobiales</taxon>
        <taxon>Reyranellaceae</taxon>
        <taxon>Reyranella</taxon>
    </lineage>
</organism>
<dbReference type="PANTHER" id="PTHR30399:SF1">
    <property type="entry name" value="UTP PYROPHOSPHATASE"/>
    <property type="match status" value="1"/>
</dbReference>
<name>A0A512NIM6_9HYPH</name>
<dbReference type="Gene3D" id="3.30.2010.10">
    <property type="entry name" value="Metalloproteases ('zincins'), catalytic domain"/>
    <property type="match status" value="1"/>
</dbReference>
<evidence type="ECO:0000313" key="2">
    <source>
        <dbReference type="EMBL" id="GEP58796.1"/>
    </source>
</evidence>
<feature type="domain" description="YgjP-like metallopeptidase" evidence="1">
    <location>
        <begin position="49"/>
        <end position="244"/>
    </location>
</feature>
<keyword evidence="2" id="KW-0378">Hydrolase</keyword>
<gene>
    <name evidence="2" type="ORF">RSO01_59620</name>
</gene>
<dbReference type="EMBL" id="BKAJ01000111">
    <property type="protein sequence ID" value="GEP58796.1"/>
    <property type="molecule type" value="Genomic_DNA"/>
</dbReference>
<comment type="caution">
    <text evidence="2">The sequence shown here is derived from an EMBL/GenBank/DDBJ whole genome shotgun (WGS) entry which is preliminary data.</text>
</comment>
<dbReference type="PANTHER" id="PTHR30399">
    <property type="entry name" value="UNCHARACTERIZED PROTEIN YGJP"/>
    <property type="match status" value="1"/>
</dbReference>
<dbReference type="GO" id="GO:0016787">
    <property type="term" value="F:hydrolase activity"/>
    <property type="evidence" value="ECO:0007669"/>
    <property type="project" value="UniProtKB-KW"/>
</dbReference>
<dbReference type="AlphaFoldDB" id="A0A512NIM6"/>
<dbReference type="InterPro" id="IPR053136">
    <property type="entry name" value="UTP_pyrophosphatase-like"/>
</dbReference>
<evidence type="ECO:0000259" key="1">
    <source>
        <dbReference type="Pfam" id="PF01863"/>
    </source>
</evidence>
<evidence type="ECO:0000313" key="3">
    <source>
        <dbReference type="Proteomes" id="UP000321058"/>
    </source>
</evidence>
<protein>
    <submittedName>
        <fullName evidence="2">Metal-dependent hydrolase</fullName>
    </submittedName>
</protein>
<proteinExistence type="predicted"/>
<dbReference type="Pfam" id="PF01863">
    <property type="entry name" value="YgjP-like"/>
    <property type="match status" value="1"/>
</dbReference>
<sequence>MIGCMSLSGTVLRFVLPRAAPEPEQLTIVHAGDTLPVTFVRSGRARRASLRVDVAHRRVVLTAPLRMARGTAVGFAESQAGWIAARLKRLPDRRPFADGAEVPLFGEPHLIRHRADRRGTVWREPGEIHVAGQPEHLPRRLRDWLTAELRHRLVPLVHAKAGRVERPVKRISVRDSRSRWGSCGPDGALSFSWRLVFAPPEVLDYLVAHEVAHLVHLNHGPRFWALARSLCDGPMEPPQAWLKANGETLLQYGA</sequence>
<reference evidence="2 3" key="1">
    <citation type="submission" date="2019-07" db="EMBL/GenBank/DDBJ databases">
        <title>Whole genome shotgun sequence of Reyranella soli NBRC 108950.</title>
        <authorList>
            <person name="Hosoyama A."/>
            <person name="Uohara A."/>
            <person name="Ohji S."/>
            <person name="Ichikawa N."/>
        </authorList>
    </citation>
    <scope>NUCLEOTIDE SEQUENCE [LARGE SCALE GENOMIC DNA]</scope>
    <source>
        <strain evidence="2 3">NBRC 108950</strain>
    </source>
</reference>